<evidence type="ECO:0000313" key="2">
    <source>
        <dbReference type="EMBL" id="CAK9064177.1"/>
    </source>
</evidence>
<reference evidence="2 3" key="1">
    <citation type="submission" date="2024-02" db="EMBL/GenBank/DDBJ databases">
        <authorList>
            <person name="Chen Y."/>
            <person name="Shah S."/>
            <person name="Dougan E. K."/>
            <person name="Thang M."/>
            <person name="Chan C."/>
        </authorList>
    </citation>
    <scope>NUCLEOTIDE SEQUENCE [LARGE SCALE GENOMIC DNA]</scope>
</reference>
<gene>
    <name evidence="2" type="ORF">CCMP2556_LOCUS31526</name>
</gene>
<dbReference type="Gene3D" id="1.25.40.10">
    <property type="entry name" value="Tetratricopeptide repeat domain"/>
    <property type="match status" value="2"/>
</dbReference>
<keyword evidence="1" id="KW-0677">Repeat</keyword>
<evidence type="ECO:0008006" key="4">
    <source>
        <dbReference type="Google" id="ProtNLM"/>
    </source>
</evidence>
<proteinExistence type="predicted"/>
<comment type="caution">
    <text evidence="2">The sequence shown here is derived from an EMBL/GenBank/DDBJ whole genome shotgun (WGS) entry which is preliminary data.</text>
</comment>
<dbReference type="InterPro" id="IPR011990">
    <property type="entry name" value="TPR-like_helical_dom_sf"/>
</dbReference>
<dbReference type="EMBL" id="CAXAMN010021873">
    <property type="protein sequence ID" value="CAK9064177.1"/>
    <property type="molecule type" value="Genomic_DNA"/>
</dbReference>
<name>A0ABP0NM15_9DINO</name>
<sequence>MCLCRSAGYIQKRRDLPLSESFAKSTESPLRARRMAGCAVSMLCSQIPEWSAVAWAKALRGQSWCSALGALNTLEKQWVQIDVVLCNTVISCYEKTENWPIAMDTFSSLHRTFSSPSAVSFGAVMSTCEKSDQWQWAIQMLSELYEADLQANAILMSSAMSACGGAHAWHTTVAVLRQFASSTTTHGRQFFGAWCAAPRRSDIISFNSATSACEEVRRWKDALQIFLCAKWQQLQTTIVSYSAAMTACENQWLSAWQLFQLLRNDGILMSTIPFNAVASACAKAAEWVNALHLVNEVHQMLLQRTLVTYGSGISACEKSLQEWQRCLQLLGDLEGESLQGNLVVQNAVLSACEKATTATAWVRWPRVLHLLGRCVADAISVNCGVGACQTATEWRHALFLALPEGESQSVSATAISYATAAATGAATVTVATVRLLERLEQLGIQGTRRPRHSAR</sequence>
<keyword evidence="3" id="KW-1185">Reference proteome</keyword>
<protein>
    <recommendedName>
        <fullName evidence="4">Pentatricopeptide repeat-containing protein, chloroplastic</fullName>
    </recommendedName>
</protein>
<dbReference type="PANTHER" id="PTHR47447:SF17">
    <property type="entry name" value="OS12G0638900 PROTEIN"/>
    <property type="match status" value="1"/>
</dbReference>
<evidence type="ECO:0000256" key="1">
    <source>
        <dbReference type="ARBA" id="ARBA00022737"/>
    </source>
</evidence>
<evidence type="ECO:0000313" key="3">
    <source>
        <dbReference type="Proteomes" id="UP001642484"/>
    </source>
</evidence>
<dbReference type="Pfam" id="PF13812">
    <property type="entry name" value="PPR_3"/>
    <property type="match status" value="1"/>
</dbReference>
<dbReference type="PANTHER" id="PTHR47447">
    <property type="entry name" value="OS03G0856100 PROTEIN"/>
    <property type="match status" value="1"/>
</dbReference>
<dbReference type="Proteomes" id="UP001642484">
    <property type="component" value="Unassembled WGS sequence"/>
</dbReference>
<organism evidence="2 3">
    <name type="scientific">Durusdinium trenchii</name>
    <dbReference type="NCBI Taxonomy" id="1381693"/>
    <lineage>
        <taxon>Eukaryota</taxon>
        <taxon>Sar</taxon>
        <taxon>Alveolata</taxon>
        <taxon>Dinophyceae</taxon>
        <taxon>Suessiales</taxon>
        <taxon>Symbiodiniaceae</taxon>
        <taxon>Durusdinium</taxon>
    </lineage>
</organism>
<accession>A0ABP0NM15</accession>
<dbReference type="InterPro" id="IPR002885">
    <property type="entry name" value="PPR_rpt"/>
</dbReference>